<organism evidence="2 3">
    <name type="scientific">Toxocara canis</name>
    <name type="common">Canine roundworm</name>
    <dbReference type="NCBI Taxonomy" id="6265"/>
    <lineage>
        <taxon>Eukaryota</taxon>
        <taxon>Metazoa</taxon>
        <taxon>Ecdysozoa</taxon>
        <taxon>Nematoda</taxon>
        <taxon>Chromadorea</taxon>
        <taxon>Rhabditida</taxon>
        <taxon>Spirurina</taxon>
        <taxon>Ascaridomorpha</taxon>
        <taxon>Ascaridoidea</taxon>
        <taxon>Toxocaridae</taxon>
        <taxon>Toxocara</taxon>
    </lineage>
</organism>
<gene>
    <name evidence="2" type="ORF">Tcan_11002</name>
</gene>
<evidence type="ECO:0000256" key="1">
    <source>
        <dbReference type="SAM" id="MobiDB-lite"/>
    </source>
</evidence>
<accession>A0A0B2VXR5</accession>
<keyword evidence="3" id="KW-1185">Reference proteome</keyword>
<comment type="caution">
    <text evidence="2">The sequence shown here is derived from an EMBL/GenBank/DDBJ whole genome shotgun (WGS) entry which is preliminary data.</text>
</comment>
<dbReference type="EMBL" id="JPKZ01000254">
    <property type="protein sequence ID" value="KHN88316.1"/>
    <property type="molecule type" value="Genomic_DNA"/>
</dbReference>
<protein>
    <submittedName>
        <fullName evidence="2">Uncharacterized protein</fullName>
    </submittedName>
</protein>
<name>A0A0B2VXR5_TOXCA</name>
<feature type="compositionally biased region" description="Low complexity" evidence="1">
    <location>
        <begin position="122"/>
        <end position="137"/>
    </location>
</feature>
<evidence type="ECO:0000313" key="3">
    <source>
        <dbReference type="Proteomes" id="UP000031036"/>
    </source>
</evidence>
<evidence type="ECO:0000313" key="2">
    <source>
        <dbReference type="EMBL" id="KHN88316.1"/>
    </source>
</evidence>
<reference evidence="2 3" key="1">
    <citation type="submission" date="2014-11" db="EMBL/GenBank/DDBJ databases">
        <title>Genetic blueprint of the zoonotic pathogen Toxocara canis.</title>
        <authorList>
            <person name="Zhu X.-Q."/>
            <person name="Korhonen P.K."/>
            <person name="Cai H."/>
            <person name="Young N.D."/>
            <person name="Nejsum P."/>
            <person name="von Samson-Himmelstjerna G."/>
            <person name="Boag P.R."/>
            <person name="Tan P."/>
            <person name="Li Q."/>
            <person name="Min J."/>
            <person name="Yang Y."/>
            <person name="Wang X."/>
            <person name="Fang X."/>
            <person name="Hall R.S."/>
            <person name="Hofmann A."/>
            <person name="Sternberg P.W."/>
            <person name="Jex A.R."/>
            <person name="Gasser R.B."/>
        </authorList>
    </citation>
    <scope>NUCLEOTIDE SEQUENCE [LARGE SCALE GENOMIC DNA]</scope>
    <source>
        <strain evidence="2">PN_DK_2014</strain>
    </source>
</reference>
<proteinExistence type="predicted"/>
<feature type="region of interest" description="Disordered" evidence="1">
    <location>
        <begin position="65"/>
        <end position="147"/>
    </location>
</feature>
<sequence length="162" mass="17962">MSSKAPRPSRIGKLLSSLVRSMANSTSDVEVAISINFRKDPVENNFKESQARVAKKKRELGRISDMDPSLRSWGNRHFPSNDIGEQHDGPYESVGDIRSGRQLHSCRESSIRRRIKDSPEKLSLGGLLNGGASTTGTSDEDTFPKTEELFPAANITYLRNKS</sequence>
<dbReference type="Proteomes" id="UP000031036">
    <property type="component" value="Unassembled WGS sequence"/>
</dbReference>
<feature type="compositionally biased region" description="Basic and acidic residues" evidence="1">
    <location>
        <begin position="105"/>
        <end position="120"/>
    </location>
</feature>
<dbReference type="AlphaFoldDB" id="A0A0B2VXR5"/>